<evidence type="ECO:0000256" key="5">
    <source>
        <dbReference type="ARBA" id="ARBA00022786"/>
    </source>
</evidence>
<dbReference type="GO" id="GO:0071108">
    <property type="term" value="P:protein K48-linked deubiquitination"/>
    <property type="evidence" value="ECO:0007669"/>
    <property type="project" value="TreeGrafter"/>
</dbReference>
<feature type="region of interest" description="Disordered" evidence="8">
    <location>
        <begin position="24"/>
        <end position="63"/>
    </location>
</feature>
<comment type="similarity">
    <text evidence="2">Belongs to the peptidase C65 family.</text>
</comment>
<name>A0A833RQU7_9POAL</name>
<comment type="caution">
    <text evidence="10">The sequence shown here is derived from an EMBL/GenBank/DDBJ whole genome shotgun (WGS) entry which is preliminary data.</text>
</comment>
<keyword evidence="11" id="KW-1185">Reference proteome</keyword>
<feature type="domain" description="OTU" evidence="9">
    <location>
        <begin position="126"/>
        <end position="366"/>
    </location>
</feature>
<dbReference type="FunFam" id="1.20.1300.20:FF:000001">
    <property type="entry name" value="Ubiquitin thioesterase OTUB1"/>
    <property type="match status" value="1"/>
</dbReference>
<evidence type="ECO:0000256" key="7">
    <source>
        <dbReference type="ARBA" id="ARBA00022807"/>
    </source>
</evidence>
<dbReference type="GO" id="GO:0005634">
    <property type="term" value="C:nucleus"/>
    <property type="evidence" value="ECO:0007669"/>
    <property type="project" value="TreeGrafter"/>
</dbReference>
<sequence length="366" mass="40271">MEGASAAAASSGCDYDEFQPQKKIPMVDAFSAPSTSNTNPSSEPSFVPSLEKEGNTIGFNDDSMQGVEKQMTPFVGGKHDIPMVMASGFEKPFVSDKEPLSALAAEFESGSPIIQEKIKLLGEKYTALRRTRGDGNCFYRSFMFSYLEHILVTENRAELDRVLVNIEQCRVDLFNLGYAEFTYEDFFGSFTELLEGCLPGTKASLSLTELLEKACDQITSNCVSCFSSPAVMFLRFVTSAAIQKRAEFFQPFVTAASRKSVVQFCKLCVEPMGEESDHVHITALCDALGVPIRVAYIDARASSNPANPNAPIIFDFFPYNQEEVQNNGSNCTDAANVSTDLSKQENPAPLVTLLYRPGHYDILYPL</sequence>
<evidence type="ECO:0000256" key="3">
    <source>
        <dbReference type="ARBA" id="ARBA00012759"/>
    </source>
</evidence>
<dbReference type="PANTHER" id="PTHR12931">
    <property type="entry name" value="UBIQUITIN THIOLESTERASE PROTEIN OTUB"/>
    <property type="match status" value="1"/>
</dbReference>
<keyword evidence="7" id="KW-0788">Thiol protease</keyword>
<dbReference type="PANTHER" id="PTHR12931:SF15">
    <property type="entry name" value="UBIQUITIN THIOESTERASE OTUBAIN-LIKE"/>
    <property type="match status" value="1"/>
</dbReference>
<comment type="catalytic activity">
    <reaction evidence="1">
        <text>Thiol-dependent hydrolysis of ester, thioester, amide, peptide and isopeptide bonds formed by the C-terminal Gly of ubiquitin (a 76-residue protein attached to proteins as an intracellular targeting signal).</text>
        <dbReference type="EC" id="3.4.19.12"/>
    </reaction>
</comment>
<dbReference type="GO" id="GO:0006508">
    <property type="term" value="P:proteolysis"/>
    <property type="evidence" value="ECO:0007669"/>
    <property type="project" value="UniProtKB-KW"/>
</dbReference>
<proteinExistence type="inferred from homology"/>
<gene>
    <name evidence="10" type="ORF">FCM35_KLT16974</name>
</gene>
<dbReference type="InterPro" id="IPR003323">
    <property type="entry name" value="OTU_dom"/>
</dbReference>
<dbReference type="GO" id="GO:0004843">
    <property type="term" value="F:cysteine-type deubiquitinase activity"/>
    <property type="evidence" value="ECO:0007669"/>
    <property type="project" value="UniProtKB-EC"/>
</dbReference>
<dbReference type="AlphaFoldDB" id="A0A833RQU7"/>
<dbReference type="InterPro" id="IPR019400">
    <property type="entry name" value="Peptidase_C65_otubain"/>
</dbReference>
<evidence type="ECO:0000256" key="6">
    <source>
        <dbReference type="ARBA" id="ARBA00022801"/>
    </source>
</evidence>
<evidence type="ECO:0000256" key="2">
    <source>
        <dbReference type="ARBA" id="ARBA00006579"/>
    </source>
</evidence>
<keyword evidence="5" id="KW-0833">Ubl conjugation pathway</keyword>
<reference evidence="10" key="1">
    <citation type="submission" date="2020-01" db="EMBL/GenBank/DDBJ databases">
        <title>Genome sequence of Kobresia littledalei, the first chromosome-level genome in the family Cyperaceae.</title>
        <authorList>
            <person name="Qu G."/>
        </authorList>
    </citation>
    <scope>NUCLEOTIDE SEQUENCE</scope>
    <source>
        <strain evidence="10">C.B.Clarke</strain>
        <tissue evidence="10">Leaf</tissue>
    </source>
</reference>
<dbReference type="Gene3D" id="3.30.200.60">
    <property type="entry name" value="Peptidase C65 Otubain, subdomain 1"/>
    <property type="match status" value="1"/>
</dbReference>
<dbReference type="InterPro" id="IPR042468">
    <property type="entry name" value="Peptidase_C65_otubain_sub1"/>
</dbReference>
<evidence type="ECO:0000256" key="4">
    <source>
        <dbReference type="ARBA" id="ARBA00022670"/>
    </source>
</evidence>
<evidence type="ECO:0000313" key="10">
    <source>
        <dbReference type="EMBL" id="KAF3339503.1"/>
    </source>
</evidence>
<dbReference type="InterPro" id="IPR042467">
    <property type="entry name" value="Peptidase_C65_otubain_sub2"/>
</dbReference>
<keyword evidence="6" id="KW-0378">Hydrolase</keyword>
<accession>A0A833RQU7</accession>
<evidence type="ECO:0000256" key="8">
    <source>
        <dbReference type="SAM" id="MobiDB-lite"/>
    </source>
</evidence>
<dbReference type="OrthoDB" id="18915at2759"/>
<protein>
    <recommendedName>
        <fullName evidence="3">ubiquitinyl hydrolase 1</fullName>
        <ecNumber evidence="3">3.4.19.12</ecNumber>
    </recommendedName>
</protein>
<dbReference type="PROSITE" id="PS50802">
    <property type="entry name" value="OTU"/>
    <property type="match status" value="1"/>
</dbReference>
<evidence type="ECO:0000256" key="1">
    <source>
        <dbReference type="ARBA" id="ARBA00000707"/>
    </source>
</evidence>
<evidence type="ECO:0000313" key="11">
    <source>
        <dbReference type="Proteomes" id="UP000623129"/>
    </source>
</evidence>
<dbReference type="EMBL" id="SWLB01000004">
    <property type="protein sequence ID" value="KAF3339503.1"/>
    <property type="molecule type" value="Genomic_DNA"/>
</dbReference>
<feature type="compositionally biased region" description="Low complexity" evidence="8">
    <location>
        <begin position="31"/>
        <end position="45"/>
    </location>
</feature>
<dbReference type="Pfam" id="PF10275">
    <property type="entry name" value="Peptidase_C65"/>
    <property type="match status" value="1"/>
</dbReference>
<evidence type="ECO:0000259" key="9">
    <source>
        <dbReference type="PROSITE" id="PS50802"/>
    </source>
</evidence>
<keyword evidence="4" id="KW-0645">Protease</keyword>
<dbReference type="EC" id="3.4.19.12" evidence="3"/>
<organism evidence="10 11">
    <name type="scientific">Carex littledalei</name>
    <dbReference type="NCBI Taxonomy" id="544730"/>
    <lineage>
        <taxon>Eukaryota</taxon>
        <taxon>Viridiplantae</taxon>
        <taxon>Streptophyta</taxon>
        <taxon>Embryophyta</taxon>
        <taxon>Tracheophyta</taxon>
        <taxon>Spermatophyta</taxon>
        <taxon>Magnoliopsida</taxon>
        <taxon>Liliopsida</taxon>
        <taxon>Poales</taxon>
        <taxon>Cyperaceae</taxon>
        <taxon>Cyperoideae</taxon>
        <taxon>Cariceae</taxon>
        <taxon>Carex</taxon>
        <taxon>Carex subgen. Euthyceras</taxon>
    </lineage>
</organism>
<dbReference type="Gene3D" id="1.20.1300.20">
    <property type="entry name" value="Peptidase C65 Otubain, subdomain 2"/>
    <property type="match status" value="1"/>
</dbReference>
<dbReference type="GO" id="GO:0043130">
    <property type="term" value="F:ubiquitin binding"/>
    <property type="evidence" value="ECO:0007669"/>
    <property type="project" value="TreeGrafter"/>
</dbReference>
<dbReference type="Proteomes" id="UP000623129">
    <property type="component" value="Unassembled WGS sequence"/>
</dbReference>
<dbReference type="SUPFAM" id="SSF54001">
    <property type="entry name" value="Cysteine proteinases"/>
    <property type="match status" value="1"/>
</dbReference>
<dbReference type="InterPro" id="IPR038765">
    <property type="entry name" value="Papain-like_cys_pep_sf"/>
</dbReference>